<evidence type="ECO:0000313" key="2">
    <source>
        <dbReference type="EMBL" id="MCZ9288663.1"/>
    </source>
</evidence>
<dbReference type="Proteomes" id="UP001146469">
    <property type="component" value="Unassembled WGS sequence"/>
</dbReference>
<dbReference type="EMBL" id="JAKMUT010000001">
    <property type="protein sequence ID" value="MCZ9288663.1"/>
    <property type="molecule type" value="Genomic_DNA"/>
</dbReference>
<sequence length="461" mass="48033">MKSFSGKNHTGFRRGFKASIAATMSLVALSGMGGVATAQSAAPSGSAPSGVASSAPAPSGPQSSASALVNKGEPMRTPAPFAGSPVDSGLKIGAVPAKAGALMNTVPLDPAVGLSAAGQQFRFSYSTTNQHGTVSPSTGAVFFPKGKPPAGGWPVLAWAHGTVGLADQCTPSMNPRSQRDQDYLNHWLNQGYAIVASDYAGMGTEGLMSYLNGKSTAANVVDSVIAAQDLPAVKQGGQKISRNWAVIGQSQGGGAALHVGLRATERSQQANLNFLGTVATGAPAYVEEIVLAGSPTFPPVPLPAGLNTYAMYIVAAFREANPNVDVDSALTDEGKRMVKAAEDSCYPELSEALKGTNVARAFSKPLREVPGLEPALREFMQTPATGYDKPVFLGHGLKDMDVPTPIGIILNTDMWINQFVGDMRSRNQRVEVHWYPTDHGGTVPASQVHSTPFLANLFRNA</sequence>
<dbReference type="RefSeq" id="WP_269943903.1">
    <property type="nucleotide sequence ID" value="NZ_JAKMUT010000001.1"/>
</dbReference>
<proteinExistence type="predicted"/>
<dbReference type="Gene3D" id="3.40.50.1820">
    <property type="entry name" value="alpha/beta hydrolase"/>
    <property type="match status" value="1"/>
</dbReference>
<dbReference type="AlphaFoldDB" id="A0A9X3RFA9"/>
<feature type="compositionally biased region" description="Low complexity" evidence="1">
    <location>
        <begin position="37"/>
        <end position="67"/>
    </location>
</feature>
<dbReference type="PANTHER" id="PTHR34853">
    <property type="match status" value="1"/>
</dbReference>
<dbReference type="PANTHER" id="PTHR34853:SF1">
    <property type="entry name" value="LIPASE 5"/>
    <property type="match status" value="1"/>
</dbReference>
<evidence type="ECO:0000256" key="1">
    <source>
        <dbReference type="SAM" id="MobiDB-lite"/>
    </source>
</evidence>
<keyword evidence="3" id="KW-1185">Reference proteome</keyword>
<name>A0A9X3RFA9_9CORY</name>
<protein>
    <recommendedName>
        <fullName evidence="4">Secretory lipase</fullName>
    </recommendedName>
</protein>
<feature type="region of interest" description="Disordered" evidence="1">
    <location>
        <begin position="37"/>
        <end position="86"/>
    </location>
</feature>
<dbReference type="InterPro" id="IPR029058">
    <property type="entry name" value="AB_hydrolase_fold"/>
</dbReference>
<evidence type="ECO:0008006" key="4">
    <source>
        <dbReference type="Google" id="ProtNLM"/>
    </source>
</evidence>
<dbReference type="GO" id="GO:0016042">
    <property type="term" value="P:lipid catabolic process"/>
    <property type="evidence" value="ECO:0007669"/>
    <property type="project" value="InterPro"/>
</dbReference>
<dbReference type="GO" id="GO:0004806">
    <property type="term" value="F:triacylglycerol lipase activity"/>
    <property type="evidence" value="ECO:0007669"/>
    <property type="project" value="InterPro"/>
</dbReference>
<comment type="caution">
    <text evidence="2">The sequence shown here is derived from an EMBL/GenBank/DDBJ whole genome shotgun (WGS) entry which is preliminary data.</text>
</comment>
<dbReference type="SUPFAM" id="SSF53474">
    <property type="entry name" value="alpha/beta-Hydrolases"/>
    <property type="match status" value="1"/>
</dbReference>
<accession>A0A9X3RFA9</accession>
<dbReference type="InterPro" id="IPR005152">
    <property type="entry name" value="Lipase_secreted"/>
</dbReference>
<reference evidence="2" key="1">
    <citation type="submission" date="2022-02" db="EMBL/GenBank/DDBJ databases">
        <title>Corynebacterium sp. from urogenital microbiome.</title>
        <authorList>
            <person name="Cappelli E.A."/>
            <person name="Ribeiro T.G."/>
            <person name="Peixe L."/>
        </authorList>
    </citation>
    <scope>NUCLEOTIDE SEQUENCE</scope>
    <source>
        <strain evidence="2">C8Ua_174</strain>
    </source>
</reference>
<evidence type="ECO:0000313" key="3">
    <source>
        <dbReference type="Proteomes" id="UP001146469"/>
    </source>
</evidence>
<gene>
    <name evidence="2" type="ORF">L8V00_00335</name>
</gene>
<dbReference type="PIRSF" id="PIRSF029171">
    <property type="entry name" value="Esterase_LipA"/>
    <property type="match status" value="1"/>
</dbReference>
<organism evidence="2 3">
    <name type="scientific">Corynebacterium evansiae</name>
    <dbReference type="NCBI Taxonomy" id="2913499"/>
    <lineage>
        <taxon>Bacteria</taxon>
        <taxon>Bacillati</taxon>
        <taxon>Actinomycetota</taxon>
        <taxon>Actinomycetes</taxon>
        <taxon>Mycobacteriales</taxon>
        <taxon>Corynebacteriaceae</taxon>
        <taxon>Corynebacterium</taxon>
    </lineage>
</organism>